<evidence type="ECO:0000313" key="1">
    <source>
        <dbReference type="EMBL" id="AQQ68646.1"/>
    </source>
</evidence>
<gene>
    <name evidence="1" type="ORF">Mag101_14150</name>
</gene>
<proteinExistence type="predicted"/>
<dbReference type="Proteomes" id="UP000188219">
    <property type="component" value="Chromosome"/>
</dbReference>
<dbReference type="KEGG" id="maga:Mag101_14150"/>
<protein>
    <submittedName>
        <fullName evidence="1">Uncharacterized protein</fullName>
    </submittedName>
</protein>
<reference evidence="1" key="1">
    <citation type="submission" date="2017-02" db="EMBL/GenBank/DDBJ databases">
        <title>Genome of Microbulbifer agarilyticus GP101.</title>
        <authorList>
            <person name="Jung J."/>
            <person name="Bae S.S."/>
            <person name="Baek K."/>
        </authorList>
    </citation>
    <scope>NUCLEOTIDE SEQUENCE [LARGE SCALE GENOMIC DNA]</scope>
    <source>
        <strain evidence="1">GP101</strain>
    </source>
</reference>
<evidence type="ECO:0000313" key="2">
    <source>
        <dbReference type="Proteomes" id="UP000188219"/>
    </source>
</evidence>
<dbReference type="STRING" id="260552.Mag101_14150"/>
<sequence>MDSSPWSEALDACSLERSPDSILGKEVLGCAWLLEVDTLGLRLLLGELGDGMLLAVDGLDCERLLDELDDCD</sequence>
<organism evidence="1 2">
    <name type="scientific">Microbulbifer agarilyticus</name>
    <dbReference type="NCBI Taxonomy" id="260552"/>
    <lineage>
        <taxon>Bacteria</taxon>
        <taxon>Pseudomonadati</taxon>
        <taxon>Pseudomonadota</taxon>
        <taxon>Gammaproteobacteria</taxon>
        <taxon>Cellvibrionales</taxon>
        <taxon>Microbulbiferaceae</taxon>
        <taxon>Microbulbifer</taxon>
    </lineage>
</organism>
<dbReference type="EMBL" id="CP019650">
    <property type="protein sequence ID" value="AQQ68646.1"/>
    <property type="molecule type" value="Genomic_DNA"/>
</dbReference>
<accession>A0A1Q2M7I6</accession>
<dbReference type="AlphaFoldDB" id="A0A1Q2M7I6"/>
<keyword evidence="2" id="KW-1185">Reference proteome</keyword>
<name>A0A1Q2M7I6_9GAMM</name>